<dbReference type="RefSeq" id="WP_014424253.1">
    <property type="nucleotide sequence ID" value="NC_017068.1"/>
</dbReference>
<sequence>MKFEYLLPKTRSFLFMLANAYESSDGDIEVYHNKIGPAIMEYGLAAEEYASTLVRLHYVSDTQMMIPTESGLQYQRLRRIYLVDRFITPAIVSFFTTLATMAATFIAASVSPWFRELLSAIQSIFR</sequence>
<dbReference type="Proteomes" id="UP000007887">
    <property type="component" value="Chromosome"/>
</dbReference>
<gene>
    <name evidence="2" type="ordered locus">SELR_11080</name>
</gene>
<dbReference type="PATRIC" id="fig|927704.6.peg.1142"/>
<protein>
    <submittedName>
        <fullName evidence="2">Uncharacterized protein</fullName>
    </submittedName>
</protein>
<keyword evidence="1" id="KW-0812">Transmembrane</keyword>
<evidence type="ECO:0000313" key="3">
    <source>
        <dbReference type="Proteomes" id="UP000007887"/>
    </source>
</evidence>
<keyword evidence="1" id="KW-1133">Transmembrane helix</keyword>
<reference evidence="2 3" key="1">
    <citation type="submission" date="2011-10" db="EMBL/GenBank/DDBJ databases">
        <title>Whole genome sequence of Selenomonas ruminantium subsp. lactilytica TAM6421.</title>
        <authorList>
            <person name="Oguchi A."/>
            <person name="Ankai A."/>
            <person name="Kaneko J."/>
            <person name="Yamada-Narita S."/>
            <person name="Fukui S."/>
            <person name="Takahashi M."/>
            <person name="Onodera T."/>
            <person name="Kojima S."/>
            <person name="Fushimi T."/>
            <person name="Abe N."/>
            <person name="Kamio Y."/>
            <person name="Yamazaki S."/>
            <person name="Fujita N."/>
        </authorList>
    </citation>
    <scope>NUCLEOTIDE SEQUENCE [LARGE SCALE GENOMIC DNA]</scope>
    <source>
        <strain evidence="3">NBRC 103574 / TAM6421</strain>
    </source>
</reference>
<proteinExistence type="predicted"/>
<evidence type="ECO:0000256" key="1">
    <source>
        <dbReference type="SAM" id="Phobius"/>
    </source>
</evidence>
<organism evidence="2 3">
    <name type="scientific">Selenomonas ruminantium subsp. lactilytica (strain NBRC 103574 / TAM6421)</name>
    <dbReference type="NCBI Taxonomy" id="927704"/>
    <lineage>
        <taxon>Bacteria</taxon>
        <taxon>Bacillati</taxon>
        <taxon>Bacillota</taxon>
        <taxon>Negativicutes</taxon>
        <taxon>Selenomonadales</taxon>
        <taxon>Selenomonadaceae</taxon>
        <taxon>Selenomonas</taxon>
    </lineage>
</organism>
<keyword evidence="1" id="KW-0472">Membrane</keyword>
<dbReference type="KEGG" id="sri:SELR_11080"/>
<name>I0GPX9_SELRL</name>
<dbReference type="HOGENOM" id="CLU_1980023_0_0_9"/>
<dbReference type="AlphaFoldDB" id="I0GPX9"/>
<accession>I0GPX9</accession>
<evidence type="ECO:0000313" key="2">
    <source>
        <dbReference type="EMBL" id="BAL82816.1"/>
    </source>
</evidence>
<dbReference type="EMBL" id="AP012292">
    <property type="protein sequence ID" value="BAL82816.1"/>
    <property type="molecule type" value="Genomic_DNA"/>
</dbReference>
<feature type="transmembrane region" description="Helical" evidence="1">
    <location>
        <begin position="86"/>
        <end position="108"/>
    </location>
</feature>